<dbReference type="OMA" id="NTKIVAY"/>
<evidence type="ECO:0000313" key="4">
    <source>
        <dbReference type="Proteomes" id="UP000887565"/>
    </source>
</evidence>
<dbReference type="Proteomes" id="UP000887565">
    <property type="component" value="Unplaced"/>
</dbReference>
<keyword evidence="1" id="KW-0677">Repeat</keyword>
<feature type="repeat" description="ANK" evidence="3">
    <location>
        <begin position="74"/>
        <end position="107"/>
    </location>
</feature>
<dbReference type="InterPro" id="IPR002110">
    <property type="entry name" value="Ankyrin_rpt"/>
</dbReference>
<proteinExistence type="predicted"/>
<dbReference type="PROSITE" id="PS50297">
    <property type="entry name" value="ANK_REP_REGION"/>
    <property type="match status" value="3"/>
</dbReference>
<evidence type="ECO:0000313" key="5">
    <source>
        <dbReference type="WBParaSite" id="nRc.2.0.1.t26066-RA"/>
    </source>
</evidence>
<keyword evidence="2 3" id="KW-0040">ANK repeat</keyword>
<organism evidence="4 5">
    <name type="scientific">Romanomermis culicivorax</name>
    <name type="common">Nematode worm</name>
    <dbReference type="NCBI Taxonomy" id="13658"/>
    <lineage>
        <taxon>Eukaryota</taxon>
        <taxon>Metazoa</taxon>
        <taxon>Ecdysozoa</taxon>
        <taxon>Nematoda</taxon>
        <taxon>Enoplea</taxon>
        <taxon>Dorylaimia</taxon>
        <taxon>Mermithida</taxon>
        <taxon>Mermithoidea</taxon>
        <taxon>Mermithidae</taxon>
        <taxon>Romanomermis</taxon>
    </lineage>
</organism>
<dbReference type="SMART" id="SM00248">
    <property type="entry name" value="ANK"/>
    <property type="match status" value="3"/>
</dbReference>
<dbReference type="AlphaFoldDB" id="A0A915JJ09"/>
<evidence type="ECO:0000256" key="2">
    <source>
        <dbReference type="ARBA" id="ARBA00023043"/>
    </source>
</evidence>
<sequence>DANPYPISYNSEEPLRLAIRNGHFDCARLLLENGADVNAHYFLGTEINLIPPNDAKFLKLLLMYGADANSYDRDGLTPLMKAARHRDGLESVQILVEYGALVNAFALERQDFRTPLHYAILSGNTKIVAYLIENGALVNMQW</sequence>
<feature type="repeat" description="ANK" evidence="3">
    <location>
        <begin position="111"/>
        <end position="142"/>
    </location>
</feature>
<protein>
    <submittedName>
        <fullName evidence="5">Ankyrin</fullName>
    </submittedName>
</protein>
<dbReference type="PANTHER" id="PTHR24198">
    <property type="entry name" value="ANKYRIN REPEAT AND PROTEIN KINASE DOMAIN-CONTAINING PROTEIN"/>
    <property type="match status" value="1"/>
</dbReference>
<dbReference type="PANTHER" id="PTHR24198:SF165">
    <property type="entry name" value="ANKYRIN REPEAT-CONTAINING PROTEIN-RELATED"/>
    <property type="match status" value="1"/>
</dbReference>
<dbReference type="Gene3D" id="1.25.40.20">
    <property type="entry name" value="Ankyrin repeat-containing domain"/>
    <property type="match status" value="2"/>
</dbReference>
<dbReference type="SUPFAM" id="SSF48403">
    <property type="entry name" value="Ankyrin repeat"/>
    <property type="match status" value="1"/>
</dbReference>
<dbReference type="Pfam" id="PF00023">
    <property type="entry name" value="Ank"/>
    <property type="match status" value="1"/>
</dbReference>
<dbReference type="InterPro" id="IPR036770">
    <property type="entry name" value="Ankyrin_rpt-contain_sf"/>
</dbReference>
<evidence type="ECO:0000256" key="3">
    <source>
        <dbReference type="PROSITE-ProRule" id="PRU00023"/>
    </source>
</evidence>
<feature type="repeat" description="ANK" evidence="3">
    <location>
        <begin position="10"/>
        <end position="42"/>
    </location>
</feature>
<evidence type="ECO:0000256" key="1">
    <source>
        <dbReference type="ARBA" id="ARBA00022737"/>
    </source>
</evidence>
<dbReference type="Pfam" id="PF12796">
    <property type="entry name" value="Ank_2"/>
    <property type="match status" value="1"/>
</dbReference>
<dbReference type="PROSITE" id="PS50088">
    <property type="entry name" value="ANK_REPEAT"/>
    <property type="match status" value="3"/>
</dbReference>
<accession>A0A915JJ09</accession>
<dbReference type="WBParaSite" id="nRc.2.0.1.t26066-RA">
    <property type="protein sequence ID" value="nRc.2.0.1.t26066-RA"/>
    <property type="gene ID" value="nRc.2.0.1.g26066"/>
</dbReference>
<name>A0A915JJ09_ROMCU</name>
<keyword evidence="4" id="KW-1185">Reference proteome</keyword>
<reference evidence="5" key="1">
    <citation type="submission" date="2022-11" db="UniProtKB">
        <authorList>
            <consortium name="WormBaseParasite"/>
        </authorList>
    </citation>
    <scope>IDENTIFICATION</scope>
</reference>